<dbReference type="Pfam" id="PF00320">
    <property type="entry name" value="GATA"/>
    <property type="match status" value="1"/>
</dbReference>
<feature type="domain" description="GATA-type" evidence="8">
    <location>
        <begin position="311"/>
        <end position="364"/>
    </location>
</feature>
<dbReference type="InterPro" id="IPR013088">
    <property type="entry name" value="Znf_NHR/GATA"/>
</dbReference>
<keyword evidence="5" id="KW-0539">Nucleus</keyword>
<feature type="compositionally biased region" description="Polar residues" evidence="7">
    <location>
        <begin position="272"/>
        <end position="305"/>
    </location>
</feature>
<keyword evidence="2" id="KW-0479">Metal-binding</keyword>
<feature type="compositionally biased region" description="Polar residues" evidence="7">
    <location>
        <begin position="642"/>
        <end position="662"/>
    </location>
</feature>
<feature type="compositionally biased region" description="Polar residues" evidence="7">
    <location>
        <begin position="413"/>
        <end position="423"/>
    </location>
</feature>
<dbReference type="InterPro" id="IPR039355">
    <property type="entry name" value="Transcription_factor_GATA"/>
</dbReference>
<evidence type="ECO:0000256" key="3">
    <source>
        <dbReference type="ARBA" id="ARBA00022771"/>
    </source>
</evidence>
<evidence type="ECO:0000313" key="9">
    <source>
        <dbReference type="EMBL" id="GAV54631.1"/>
    </source>
</evidence>
<evidence type="ECO:0000256" key="5">
    <source>
        <dbReference type="ARBA" id="ARBA00023242"/>
    </source>
</evidence>
<dbReference type="GO" id="GO:0045944">
    <property type="term" value="P:positive regulation of transcription by RNA polymerase II"/>
    <property type="evidence" value="ECO:0007669"/>
    <property type="project" value="TreeGrafter"/>
</dbReference>
<feature type="region of interest" description="Disordered" evidence="7">
    <location>
        <begin position="207"/>
        <end position="309"/>
    </location>
</feature>
<dbReference type="PANTHER" id="PTHR10071">
    <property type="entry name" value="TRANSCRIPTION FACTOR GATA FAMILY MEMBER"/>
    <property type="match status" value="1"/>
</dbReference>
<dbReference type="GO" id="GO:0000978">
    <property type="term" value="F:RNA polymerase II cis-regulatory region sequence-specific DNA binding"/>
    <property type="evidence" value="ECO:0007669"/>
    <property type="project" value="TreeGrafter"/>
</dbReference>
<dbReference type="AlphaFoldDB" id="A0A1Q3AG36"/>
<dbReference type="Proteomes" id="UP000187013">
    <property type="component" value="Unassembled WGS sequence"/>
</dbReference>
<feature type="region of interest" description="Disordered" evidence="7">
    <location>
        <begin position="355"/>
        <end position="423"/>
    </location>
</feature>
<feature type="compositionally biased region" description="Polar residues" evidence="7">
    <location>
        <begin position="569"/>
        <end position="586"/>
    </location>
</feature>
<evidence type="ECO:0000256" key="7">
    <source>
        <dbReference type="SAM" id="MobiDB-lite"/>
    </source>
</evidence>
<sequence>MPEGASNFNLYDIIDQTPPTGLSEDIDKEVYGDNDRYTAPSTFAFNASTFDSMLEMLPDDVGINIPAFSGGESVADSDGKRHIAKDVHDEDNQGITNSNIAVGSLDDSSLQSHMDPMPSARPIDIASNQLSGEIAPLWDFKMEDFMMTPTPGDFNSSAPNSFNSNRHFHHSESAPTGQHGSFSGFGNTGFNLSQTLGIGMSHNNFGFDHSTSSSPRADTNHFSTNHTNGDDTATFNTPQRESSFGHRHSIGSRKPSNQFSKTVHTEDGGIALSSSTTMNSVRKNSLARQVSSTSLSNYKRGSNSGIPELPKKPPIQCYNCKTNKTPLWRRDAQGNTMCNACGLFQKLHGTMRPLSLKSDVIKKRNTKKRTEKEKQTQENGIQSNNNNNNNNNNSSSGGNNTKSSRQSTRRNTRGSLYGTSDNGIASRFPVLAQSITVPVTSFETGVAGSPIVSSLENRSQLPQASSQSQPQYERQQHVSTESLNPNNLMDHNKKMANSNTQYSRKSRRSSTSSNNSSSGKSFSRSVVPILPKPSPGASQFNHNNNGSSSAGNSAASSPRVFAAGCNPESPMNSWQQNAPSSSTGKTGISIPRPKSSRNYSSSSSFMAASLHQLQQQHQKQDQSLQQHQQSPNVRIGSGAFSMPNSWNSGSQTSIGYSPNSARSPKGGFDFVCSPVDSSGPATRNSSRKSHTSLLSQQLQNSALHNEEAARQQGQPEAHTPSGPQSNGGSNIATPQPVSLGRTSVTASPRNSYADSLLQQRGIKDESGSSFRRQNSGWPRKNVSLKEQVISSNAEATVYSNPAILAATPTVSTTASPAAAGETSTEAHRNITEELDWLKFKM</sequence>
<dbReference type="SMART" id="SM00401">
    <property type="entry name" value="ZnF_GATA"/>
    <property type="match status" value="1"/>
</dbReference>
<keyword evidence="3 6" id="KW-0863">Zinc-finger</keyword>
<dbReference type="EMBL" id="BDGX01000040">
    <property type="protein sequence ID" value="GAV54631.1"/>
    <property type="molecule type" value="Genomic_DNA"/>
</dbReference>
<dbReference type="GO" id="GO:0008270">
    <property type="term" value="F:zinc ion binding"/>
    <property type="evidence" value="ECO:0007669"/>
    <property type="project" value="UniProtKB-KW"/>
</dbReference>
<gene>
    <name evidence="9" type="ORF">ZYGR_0AN00990</name>
</gene>
<comment type="subcellular location">
    <subcellularLocation>
        <location evidence="1">Nucleus</location>
    </subcellularLocation>
</comment>
<dbReference type="GO" id="GO:0005634">
    <property type="term" value="C:nucleus"/>
    <property type="evidence" value="ECO:0007669"/>
    <property type="project" value="UniProtKB-SubCell"/>
</dbReference>
<feature type="region of interest" description="Disordered" evidence="7">
    <location>
        <begin position="152"/>
        <end position="182"/>
    </location>
</feature>
<dbReference type="FunFam" id="3.30.50.10:FF:000007">
    <property type="entry name" value="Nitrogen regulatory AreA, N-terminal"/>
    <property type="match status" value="1"/>
</dbReference>
<evidence type="ECO:0000256" key="4">
    <source>
        <dbReference type="ARBA" id="ARBA00022833"/>
    </source>
</evidence>
<dbReference type="OrthoDB" id="515401at2759"/>
<reference evidence="9 10" key="1">
    <citation type="submission" date="2016-08" db="EMBL/GenBank/DDBJ databases">
        <title>Draft genome sequence of allopolyploid Zygosaccharomyces rouxii.</title>
        <authorList>
            <person name="Watanabe J."/>
            <person name="Uehara K."/>
            <person name="Mogi Y."/>
            <person name="Tsukioka Y."/>
        </authorList>
    </citation>
    <scope>NUCLEOTIDE SEQUENCE [LARGE SCALE GENOMIC DNA]</scope>
    <source>
        <strain evidence="9 10">NBRC 110957</strain>
    </source>
</reference>
<feature type="compositionally biased region" description="Low complexity" evidence="7">
    <location>
        <begin position="154"/>
        <end position="165"/>
    </location>
</feature>
<dbReference type="PRINTS" id="PR00619">
    <property type="entry name" value="GATAZNFINGER"/>
</dbReference>
<feature type="region of interest" description="Disordered" evidence="7">
    <location>
        <begin position="457"/>
        <end position="778"/>
    </location>
</feature>
<name>A0A1Q3AG36_ZYGRO</name>
<feature type="compositionally biased region" description="Low complexity" evidence="7">
    <location>
        <begin position="543"/>
        <end position="557"/>
    </location>
</feature>
<dbReference type="SUPFAM" id="SSF57716">
    <property type="entry name" value="Glucocorticoid receptor-like (DNA-binding domain)"/>
    <property type="match status" value="1"/>
</dbReference>
<dbReference type="PROSITE" id="PS00344">
    <property type="entry name" value="GATA_ZN_FINGER_1"/>
    <property type="match status" value="1"/>
</dbReference>
<feature type="compositionally biased region" description="Polar residues" evidence="7">
    <location>
        <begin position="207"/>
        <end position="242"/>
    </location>
</feature>
<feature type="compositionally biased region" description="Polar residues" evidence="7">
    <location>
        <begin position="767"/>
        <end position="776"/>
    </location>
</feature>
<feature type="compositionally biased region" description="Low complexity" evidence="7">
    <location>
        <begin position="596"/>
        <end position="630"/>
    </location>
</feature>
<dbReference type="PANTHER" id="PTHR10071:SF281">
    <property type="entry name" value="BOX A-BINDING FACTOR-RELATED"/>
    <property type="match status" value="1"/>
</dbReference>
<evidence type="ECO:0000256" key="6">
    <source>
        <dbReference type="PROSITE-ProRule" id="PRU00094"/>
    </source>
</evidence>
<protein>
    <recommendedName>
        <fullName evidence="8">GATA-type domain-containing protein</fullName>
    </recommendedName>
</protein>
<dbReference type="PROSITE" id="PS50114">
    <property type="entry name" value="GATA_ZN_FINGER_2"/>
    <property type="match status" value="1"/>
</dbReference>
<feature type="compositionally biased region" description="Polar residues" evidence="7">
    <location>
        <begin position="675"/>
        <end position="684"/>
    </location>
</feature>
<evidence type="ECO:0000313" key="10">
    <source>
        <dbReference type="Proteomes" id="UP000187013"/>
    </source>
</evidence>
<dbReference type="GO" id="GO:0000122">
    <property type="term" value="P:negative regulation of transcription by RNA polymerase II"/>
    <property type="evidence" value="ECO:0007669"/>
    <property type="project" value="TreeGrafter"/>
</dbReference>
<feature type="compositionally biased region" description="Low complexity" evidence="7">
    <location>
        <begin position="377"/>
        <end position="400"/>
    </location>
</feature>
<evidence type="ECO:0000256" key="2">
    <source>
        <dbReference type="ARBA" id="ARBA00022723"/>
    </source>
</evidence>
<dbReference type="Gene3D" id="3.30.50.10">
    <property type="entry name" value="Erythroid Transcription Factor GATA-1, subunit A"/>
    <property type="match status" value="1"/>
</dbReference>
<evidence type="ECO:0000259" key="8">
    <source>
        <dbReference type="PROSITE" id="PS50114"/>
    </source>
</evidence>
<feature type="compositionally biased region" description="Low complexity" evidence="7">
    <location>
        <begin position="459"/>
        <end position="471"/>
    </location>
</feature>
<feature type="compositionally biased region" description="Polar residues" evidence="7">
    <location>
        <begin position="721"/>
        <end position="758"/>
    </location>
</feature>
<accession>A0A1Q3AG36</accession>
<dbReference type="GO" id="GO:0000981">
    <property type="term" value="F:DNA-binding transcription factor activity, RNA polymerase II-specific"/>
    <property type="evidence" value="ECO:0007669"/>
    <property type="project" value="TreeGrafter"/>
</dbReference>
<dbReference type="InterPro" id="IPR000679">
    <property type="entry name" value="Znf_GATA"/>
</dbReference>
<feature type="compositionally biased region" description="Polar residues" evidence="7">
    <location>
        <begin position="477"/>
        <end position="502"/>
    </location>
</feature>
<keyword evidence="4" id="KW-0862">Zinc</keyword>
<organism evidence="9 10">
    <name type="scientific">Zygosaccharomyces rouxii</name>
    <dbReference type="NCBI Taxonomy" id="4956"/>
    <lineage>
        <taxon>Eukaryota</taxon>
        <taxon>Fungi</taxon>
        <taxon>Dikarya</taxon>
        <taxon>Ascomycota</taxon>
        <taxon>Saccharomycotina</taxon>
        <taxon>Saccharomycetes</taxon>
        <taxon>Saccharomycetales</taxon>
        <taxon>Saccharomycetaceae</taxon>
        <taxon>Zygosaccharomyces</taxon>
    </lineage>
</organism>
<comment type="caution">
    <text evidence="9">The sequence shown here is derived from an EMBL/GenBank/DDBJ whole genome shotgun (WGS) entry which is preliminary data.</text>
</comment>
<proteinExistence type="predicted"/>
<feature type="compositionally biased region" description="Low complexity" evidence="7">
    <location>
        <begin position="509"/>
        <end position="525"/>
    </location>
</feature>
<dbReference type="CDD" id="cd00202">
    <property type="entry name" value="ZnF_GATA"/>
    <property type="match status" value="1"/>
</dbReference>
<evidence type="ECO:0000256" key="1">
    <source>
        <dbReference type="ARBA" id="ARBA00004123"/>
    </source>
</evidence>
<feature type="compositionally biased region" description="Low complexity" evidence="7">
    <location>
        <begin position="692"/>
        <end position="701"/>
    </location>
</feature>